<dbReference type="Pfam" id="PF03109">
    <property type="entry name" value="ABC1"/>
    <property type="match status" value="1"/>
</dbReference>
<dbReference type="PANTHER" id="PTHR10566:SF119">
    <property type="entry name" value="OS04G0640500 PROTEIN"/>
    <property type="match status" value="1"/>
</dbReference>
<dbReference type="PROSITE" id="PS50011">
    <property type="entry name" value="PROTEIN_KINASE_DOM"/>
    <property type="match status" value="1"/>
</dbReference>
<dbReference type="Proteomes" id="UP000824890">
    <property type="component" value="Unassembled WGS sequence"/>
</dbReference>
<dbReference type="Pfam" id="PF04116">
    <property type="entry name" value="FA_hydroxylase"/>
    <property type="match status" value="2"/>
</dbReference>
<dbReference type="InterPro" id="IPR011009">
    <property type="entry name" value="Kinase-like_dom_sf"/>
</dbReference>
<name>A0ABQ7Z6B5_BRANA</name>
<comment type="similarity">
    <text evidence="1">Belongs to the sterol desaturase family.</text>
</comment>
<dbReference type="InterPro" id="IPR004147">
    <property type="entry name" value="ABC1_dom"/>
</dbReference>
<reference evidence="4 5" key="1">
    <citation type="submission" date="2021-05" db="EMBL/GenBank/DDBJ databases">
        <title>Genome Assembly of Synthetic Allotetraploid Brassica napus Reveals Homoeologous Exchanges between Subgenomes.</title>
        <authorList>
            <person name="Davis J.T."/>
        </authorList>
    </citation>
    <scope>NUCLEOTIDE SEQUENCE [LARGE SCALE GENOMIC DNA]</scope>
    <source>
        <strain evidence="5">cv. Da-Ae</strain>
        <tissue evidence="4">Seedling</tissue>
    </source>
</reference>
<sequence>MILLPAPPIISFPANPTLLLSSPPYWPRRIDNSAVVSAASREADSFTSKSGYLFNLSADEADSLSEYNFPRIDAMYKKKPLILLRRLAQIGTTFGFWFGLRLADEALDRSEQMFKVRAAELRKLLVELGPAYVKIAQAVSSRPDLIPPIYLDELSLLQDQITPFSTEVAFNMIEDELGLSIDELFSEISPEPVAAASLGQVYQARLRRSGEVVAVKVQRPGVRAAIALDTLILRYLAGLIKKAGRFNSDLQAVVDEWATSLFKEMDYLKEAQNGIKFRKLYGSIKDVLVPKMYTEYSTSKVLVMEWVEGQKLAEVNDLYLVEVGVYCSFNQLLEYGFYHADPHPGNFLRTYDGQLAYLDFGMMGDFRPELRDGFMEACLHLVNRDFKSLAKDFVTLGLLPPTAEKGAVTKALTDVFQDAIARGVRNISFGDLSGDLGKTMYQFKFRIPPYFSLVIRSLAVLEGIAIGINPNYKVLGSTYPWIARKILTDSSPQLKTSLQSLLYEDGVFRIDRLESLVTESLRTETALVQKPVEGTDSKIVMKQILAFTFTEQGSFVREILLREFAKGLDAFGLATLDSFTSVASTSIMPFSGSRPFNSLTEEDMTNLITFYRLISLFSGRRGSETQVQAVSKYGEARLTPLDEASLVMNQLPSAEEMLPILSILPELPQESQQRLLQLPGDLVGRLVSRAFARTIRRIMMVWEGYVSDETMGTIAPIIVYWVYAGVNQFISPSLDKYRLHSLDEEHEKNVIPIITVITSYVEETSRPTVQPSVPIQILQILIAMFIFDTCQYFVHRYMHHNNFLYRHVHSHHHRLVVPNAVGALYNHPVEVISDMLGGAAAFFASGMTPRTSVWFFCLVTVKTVVDDHCGLRISGNLFHVLFKNNGAYHDIHHQVNGVKYNYSQPFFTFWDRVMGTYMPYHVMKRPRGGFDVRMMKKEYVSDETMGTIAPIIVYWIYAGVNQFLSPSLDKYRLHTLDEENEKNVIPITTVVKGVLLQQLLQILITQLGFFITSYTEETSRPTVQPSVLIQILQILIAMFIFDTCQYFVHRYMHHNKFLYRHVHSHHHRLVVPYAVGALYNHPVEVISDMLGGAAAFFGSGMTPRTSVWLFCLITVKAVDDHSGLRLPGNLFHVLFKNNGAYHDVHHQLYSSDN</sequence>
<evidence type="ECO:0000256" key="2">
    <source>
        <dbReference type="ARBA" id="ARBA00009670"/>
    </source>
</evidence>
<evidence type="ECO:0000313" key="5">
    <source>
        <dbReference type="Proteomes" id="UP000824890"/>
    </source>
</evidence>
<dbReference type="InterPro" id="IPR050154">
    <property type="entry name" value="UbiB_kinase"/>
</dbReference>
<dbReference type="EMBL" id="JAGKQM010000016">
    <property type="protein sequence ID" value="KAH0875679.1"/>
    <property type="molecule type" value="Genomic_DNA"/>
</dbReference>
<evidence type="ECO:0000256" key="1">
    <source>
        <dbReference type="ARBA" id="ARBA00009324"/>
    </source>
</evidence>
<organism evidence="4 5">
    <name type="scientific">Brassica napus</name>
    <name type="common">Rape</name>
    <dbReference type="NCBI Taxonomy" id="3708"/>
    <lineage>
        <taxon>Eukaryota</taxon>
        <taxon>Viridiplantae</taxon>
        <taxon>Streptophyta</taxon>
        <taxon>Embryophyta</taxon>
        <taxon>Tracheophyta</taxon>
        <taxon>Spermatophyta</taxon>
        <taxon>Magnoliopsida</taxon>
        <taxon>eudicotyledons</taxon>
        <taxon>Gunneridae</taxon>
        <taxon>Pentapetalae</taxon>
        <taxon>rosids</taxon>
        <taxon>malvids</taxon>
        <taxon>Brassicales</taxon>
        <taxon>Brassicaceae</taxon>
        <taxon>Brassiceae</taxon>
        <taxon>Brassica</taxon>
    </lineage>
</organism>
<evidence type="ECO:0000259" key="3">
    <source>
        <dbReference type="PROSITE" id="PS50011"/>
    </source>
</evidence>
<dbReference type="InterPro" id="IPR000719">
    <property type="entry name" value="Prot_kinase_dom"/>
</dbReference>
<proteinExistence type="inferred from homology"/>
<accession>A0ABQ7Z6B5</accession>
<comment type="similarity">
    <text evidence="2">Belongs to the protein kinase superfamily. ADCK protein kinase family.</text>
</comment>
<feature type="domain" description="Protein kinase" evidence="3">
    <location>
        <begin position="187"/>
        <end position="521"/>
    </location>
</feature>
<dbReference type="InterPro" id="IPR006694">
    <property type="entry name" value="Fatty_acid_hydroxylase"/>
</dbReference>
<gene>
    <name evidence="4" type="ORF">HID58_073041</name>
</gene>
<keyword evidence="5" id="KW-1185">Reference proteome</keyword>
<comment type="caution">
    <text evidence="4">The sequence shown here is derived from an EMBL/GenBank/DDBJ whole genome shotgun (WGS) entry which is preliminary data.</text>
</comment>
<evidence type="ECO:0000313" key="4">
    <source>
        <dbReference type="EMBL" id="KAH0875679.1"/>
    </source>
</evidence>
<dbReference type="CDD" id="cd05121">
    <property type="entry name" value="ABC1_ADCK3-like"/>
    <property type="match status" value="1"/>
</dbReference>
<dbReference type="Gene3D" id="1.10.510.10">
    <property type="entry name" value="Transferase(Phosphotransferase) domain 1"/>
    <property type="match status" value="1"/>
</dbReference>
<protein>
    <recommendedName>
        <fullName evidence="3">Protein kinase domain-containing protein</fullName>
    </recommendedName>
</protein>
<dbReference type="SUPFAM" id="SSF56112">
    <property type="entry name" value="Protein kinase-like (PK-like)"/>
    <property type="match status" value="1"/>
</dbReference>
<dbReference type="PANTHER" id="PTHR10566">
    <property type="entry name" value="CHAPERONE-ACTIVITY OF BC1 COMPLEX CABC1 -RELATED"/>
    <property type="match status" value="1"/>
</dbReference>